<dbReference type="InterPro" id="IPR050622">
    <property type="entry name" value="CPA3_antiporter_subunitB"/>
</dbReference>
<name>A0A0U5H3H6_9EURY</name>
<dbReference type="Proteomes" id="UP000066737">
    <property type="component" value="Chromosome I"/>
</dbReference>
<dbReference type="OrthoDB" id="19265at2157"/>
<evidence type="ECO:0000256" key="5">
    <source>
        <dbReference type="ARBA" id="ARBA00023136"/>
    </source>
</evidence>
<dbReference type="NCBIfam" id="NF009160">
    <property type="entry name" value="PRK12505.1"/>
    <property type="match status" value="1"/>
</dbReference>
<keyword evidence="9" id="KW-1185">Reference proteome</keyword>
<keyword evidence="5 6" id="KW-0472">Membrane</keyword>
<dbReference type="InterPro" id="IPR007182">
    <property type="entry name" value="MnhB"/>
</dbReference>
<evidence type="ECO:0000259" key="7">
    <source>
        <dbReference type="Pfam" id="PF04039"/>
    </source>
</evidence>
<organism evidence="8 9">
    <name type="scientific">Halobacterium hubeiense</name>
    <dbReference type="NCBI Taxonomy" id="1407499"/>
    <lineage>
        <taxon>Archaea</taxon>
        <taxon>Methanobacteriati</taxon>
        <taxon>Methanobacteriota</taxon>
        <taxon>Stenosarchaea group</taxon>
        <taxon>Halobacteria</taxon>
        <taxon>Halobacteriales</taxon>
        <taxon>Halobacteriaceae</taxon>
        <taxon>Halobacterium</taxon>
    </lineage>
</organism>
<gene>
    <name evidence="8" type="primary">mrpB2</name>
    <name evidence="8" type="ORF">HHUB_1759</name>
</gene>
<evidence type="ECO:0000256" key="6">
    <source>
        <dbReference type="SAM" id="Phobius"/>
    </source>
</evidence>
<evidence type="ECO:0000256" key="1">
    <source>
        <dbReference type="ARBA" id="ARBA00004651"/>
    </source>
</evidence>
<dbReference type="AlphaFoldDB" id="A0A0U5H3H6"/>
<dbReference type="PANTHER" id="PTHR33932:SF4">
    <property type="entry name" value="NA(+)_H(+) ANTIPORTER SUBUNIT B"/>
    <property type="match status" value="1"/>
</dbReference>
<sequence length="162" mass="16707">MSQSNSESDLEAAETADDLRSYVESPIIMATVRVVAPFVFTYGLYLMFHGADSSGGGFQGGVVVATVMLMLGIAFGIDPLREWVGESTLVLVVVGGVAAFVAIGVGTVVAGGGFLDYSAYGIHHASKYGIEAVELFIGVIVASTITGLFFAIDAGKDGGDNE</sequence>
<protein>
    <submittedName>
        <fullName evidence="8">Mrp-type sodium/proton antiporter system subunit B2</fullName>
    </submittedName>
</protein>
<feature type="transmembrane region" description="Helical" evidence="6">
    <location>
        <begin position="89"/>
        <end position="115"/>
    </location>
</feature>
<feature type="transmembrane region" description="Helical" evidence="6">
    <location>
        <begin position="27"/>
        <end position="48"/>
    </location>
</feature>
<accession>A0A0U5H3H6</accession>
<feature type="domain" description="Na+/H+ antiporter MnhB subunit-related protein" evidence="7">
    <location>
        <begin position="27"/>
        <end position="145"/>
    </location>
</feature>
<evidence type="ECO:0000256" key="4">
    <source>
        <dbReference type="ARBA" id="ARBA00022989"/>
    </source>
</evidence>
<dbReference type="GeneID" id="26658437"/>
<evidence type="ECO:0000313" key="8">
    <source>
        <dbReference type="EMBL" id="CQH51658.1"/>
    </source>
</evidence>
<dbReference type="KEGG" id="hhb:Hhub_1759"/>
<keyword evidence="2" id="KW-1003">Cell membrane</keyword>
<keyword evidence="4 6" id="KW-1133">Transmembrane helix</keyword>
<dbReference type="GO" id="GO:0005886">
    <property type="term" value="C:plasma membrane"/>
    <property type="evidence" value="ECO:0007669"/>
    <property type="project" value="UniProtKB-SubCell"/>
</dbReference>
<feature type="transmembrane region" description="Helical" evidence="6">
    <location>
        <begin position="135"/>
        <end position="152"/>
    </location>
</feature>
<evidence type="ECO:0000313" key="9">
    <source>
        <dbReference type="Proteomes" id="UP000066737"/>
    </source>
</evidence>
<proteinExistence type="predicted"/>
<dbReference type="EMBL" id="LN831302">
    <property type="protein sequence ID" value="CQH51658.1"/>
    <property type="molecule type" value="Genomic_DNA"/>
</dbReference>
<evidence type="ECO:0000256" key="2">
    <source>
        <dbReference type="ARBA" id="ARBA00022475"/>
    </source>
</evidence>
<comment type="subcellular location">
    <subcellularLocation>
        <location evidence="1">Cell membrane</location>
        <topology evidence="1">Multi-pass membrane protein</topology>
    </subcellularLocation>
</comment>
<feature type="transmembrane region" description="Helical" evidence="6">
    <location>
        <begin position="60"/>
        <end position="77"/>
    </location>
</feature>
<dbReference type="PANTHER" id="PTHR33932">
    <property type="entry name" value="NA(+)/H(+) ANTIPORTER SUBUNIT B"/>
    <property type="match status" value="1"/>
</dbReference>
<keyword evidence="3 6" id="KW-0812">Transmembrane</keyword>
<reference evidence="9" key="1">
    <citation type="journal article" date="2016" name="Environ. Microbiol.">
        <title>The complete genome of a viable archaeum isolated from 123-million-year-old rock salt.</title>
        <authorList>
            <person name="Jaakkola S.T."/>
            <person name="Pfeiffer F."/>
            <person name="Ravantti J.J."/>
            <person name="Guo Q."/>
            <person name="Liu Y."/>
            <person name="Chen X."/>
            <person name="Ma H."/>
            <person name="Yang C."/>
            <person name="Oksanen H.M."/>
            <person name="Bamford D.H."/>
        </authorList>
    </citation>
    <scope>NUCLEOTIDE SEQUENCE</scope>
    <source>
        <strain evidence="9">JI20-1</strain>
    </source>
</reference>
<dbReference type="STRING" id="1407499.HHUB_1759"/>
<dbReference type="Pfam" id="PF04039">
    <property type="entry name" value="MnhB"/>
    <property type="match status" value="1"/>
</dbReference>
<dbReference type="RefSeq" id="WP_082687161.1">
    <property type="nucleotide sequence ID" value="NZ_CEML01000002.1"/>
</dbReference>
<evidence type="ECO:0000256" key="3">
    <source>
        <dbReference type="ARBA" id="ARBA00022692"/>
    </source>
</evidence>